<evidence type="ECO:0000313" key="2">
    <source>
        <dbReference type="Proteomes" id="UP000299102"/>
    </source>
</evidence>
<dbReference type="AlphaFoldDB" id="A0A4C1WMJ3"/>
<dbReference type="EMBL" id="BGZK01000608">
    <property type="protein sequence ID" value="GBP52676.1"/>
    <property type="molecule type" value="Genomic_DNA"/>
</dbReference>
<dbReference type="Proteomes" id="UP000299102">
    <property type="component" value="Unassembled WGS sequence"/>
</dbReference>
<comment type="caution">
    <text evidence="1">The sequence shown here is derived from an EMBL/GenBank/DDBJ whole genome shotgun (WGS) entry which is preliminary data.</text>
</comment>
<organism evidence="1 2">
    <name type="scientific">Eumeta variegata</name>
    <name type="common">Bagworm moth</name>
    <name type="synonym">Eumeta japonica</name>
    <dbReference type="NCBI Taxonomy" id="151549"/>
    <lineage>
        <taxon>Eukaryota</taxon>
        <taxon>Metazoa</taxon>
        <taxon>Ecdysozoa</taxon>
        <taxon>Arthropoda</taxon>
        <taxon>Hexapoda</taxon>
        <taxon>Insecta</taxon>
        <taxon>Pterygota</taxon>
        <taxon>Neoptera</taxon>
        <taxon>Endopterygota</taxon>
        <taxon>Lepidoptera</taxon>
        <taxon>Glossata</taxon>
        <taxon>Ditrysia</taxon>
        <taxon>Tineoidea</taxon>
        <taxon>Psychidae</taxon>
        <taxon>Oiketicinae</taxon>
        <taxon>Eumeta</taxon>
    </lineage>
</organism>
<accession>A0A4C1WMJ3</accession>
<gene>
    <name evidence="1" type="ORF">EVAR_43877_1</name>
</gene>
<name>A0A4C1WMJ3_EUMVA</name>
<reference evidence="1 2" key="1">
    <citation type="journal article" date="2019" name="Commun. Biol.">
        <title>The bagworm genome reveals a unique fibroin gene that provides high tensile strength.</title>
        <authorList>
            <person name="Kono N."/>
            <person name="Nakamura H."/>
            <person name="Ohtoshi R."/>
            <person name="Tomita M."/>
            <person name="Numata K."/>
            <person name="Arakawa K."/>
        </authorList>
    </citation>
    <scope>NUCLEOTIDE SEQUENCE [LARGE SCALE GENOMIC DNA]</scope>
</reference>
<sequence length="212" mass="23943">MSDYSSFITPKSNPTVIGPRSWIEKGQGAAVDSLLRTIKRKIINQMCSYVLGSEYKLSDSKALRFTAEPSVLPFQPAPCDDPVQTVYRAFIALRRRSLFHDMVTLKGAVSSGAGDLSSIRGERPVWQAYMRCNRFFTSSRYELPFPPGTIFKTLRASSTAREHGVVDCDPRRLRRGRRFGLTTSKGRRATFHEGWWFRTGVVTKDVRTVGLL</sequence>
<protein>
    <submittedName>
        <fullName evidence="1">Uncharacterized protein</fullName>
    </submittedName>
</protein>
<keyword evidence="2" id="KW-1185">Reference proteome</keyword>
<proteinExistence type="predicted"/>
<evidence type="ECO:0000313" key="1">
    <source>
        <dbReference type="EMBL" id="GBP52676.1"/>
    </source>
</evidence>